<evidence type="ECO:0000256" key="4">
    <source>
        <dbReference type="SAM" id="MobiDB-lite"/>
    </source>
</evidence>
<dbReference type="AlphaFoldDB" id="A0A395MNJ0"/>
<evidence type="ECO:0000256" key="1">
    <source>
        <dbReference type="ARBA" id="ARBA00022737"/>
    </source>
</evidence>
<reference evidence="6 7" key="1">
    <citation type="journal article" date="2018" name="PLoS Pathog.">
        <title>Evolution of structural diversity of trichothecenes, a family of toxins produced by plant pathogenic and entomopathogenic fungi.</title>
        <authorList>
            <person name="Proctor R.H."/>
            <person name="McCormick S.P."/>
            <person name="Kim H.S."/>
            <person name="Cardoza R.E."/>
            <person name="Stanley A.M."/>
            <person name="Lindo L."/>
            <person name="Kelly A."/>
            <person name="Brown D.W."/>
            <person name="Lee T."/>
            <person name="Vaughan M.M."/>
            <person name="Alexander N.J."/>
            <person name="Busman M."/>
            <person name="Gutierrez S."/>
        </authorList>
    </citation>
    <scope>NUCLEOTIDE SEQUENCE [LARGE SCALE GENOMIC DNA]</scope>
    <source>
        <strain evidence="6 7">NRRL 13405</strain>
    </source>
</reference>
<dbReference type="Pfam" id="PF12796">
    <property type="entry name" value="Ank_2"/>
    <property type="match status" value="3"/>
</dbReference>
<evidence type="ECO:0000313" key="6">
    <source>
        <dbReference type="EMBL" id="RFN49514.1"/>
    </source>
</evidence>
<feature type="repeat" description="ANK" evidence="3">
    <location>
        <begin position="306"/>
        <end position="336"/>
    </location>
</feature>
<dbReference type="PROSITE" id="PS50297">
    <property type="entry name" value="ANK_REP_REGION"/>
    <property type="match status" value="4"/>
</dbReference>
<keyword evidence="2 3" id="KW-0040">ANK repeat</keyword>
<keyword evidence="1" id="KW-0677">Repeat</keyword>
<dbReference type="STRING" id="2594813.A0A395MNJ0"/>
<evidence type="ECO:0000256" key="2">
    <source>
        <dbReference type="ARBA" id="ARBA00023043"/>
    </source>
</evidence>
<accession>A0A395MNJ0</accession>
<name>A0A395MNJ0_9HYPO</name>
<gene>
    <name evidence="6" type="ORF">FIE12Z_6210</name>
</gene>
<dbReference type="InterPro" id="IPR002110">
    <property type="entry name" value="Ankyrin_rpt"/>
</dbReference>
<sequence>MPSLDGLPNEVLHTIASFLHKKYDIAALSRTNRHWYDIANPILWKREALSDRPGALHWAVDNEDVRVLRLALKAGVSPSRLAYTHRPKPRIAPEHKWYNYHSSYYDDPMWRVQDDDQSVDLDASYVLHETCDCFESGCDDGIFSDCRWEAIHVAASKGRIDMMEILLDAGASIDAPSWGVCLCRPHLPIEAFSESQAVEEGELEDLHGGNWTPLHVAICHGHHDAAKFLLERGASTVIYQGIDFELDPNGFWRDDDDEEETTEDSGRFKLTALHHAAKENMLDLLKLLLTEKYQEDINVEGPFMGTPLFQAIWYGHWDTIVPYLLEHGADLDRRLIETRLTPLMMACFSRRFDDAAKLIDLGADVKTLSAHRFSILHLILGSRRFQPEDFFDPLGPPPKPISNTSEAEIIRKFIAKGFDVNAKEAILGMTPLMVASASCNTDAIQALLEGGADVNAQDNDGMTALIRVGETSEGSAILGLYDSAKMLLDAGATLKASTATKEIIPLVVICSRHCEPYFNREWDSQHVALANLLIEYGADPNEKAGCESRPLAQAIMHGNLNIAQTILENGGRPEEGDLERILQASVYDSYDDGKTEFILHIDYAKYGMTKPSEGFLVDLLKTALSMQLWTRAADLMKSVEIPKELYKGLIFRCLEKPSPMADEPSSLIQVLLDRGQDPNELFKGEPPLYYSFKSGSCWRTTPILVNGGADIHMPTASMPDGAFMYAITNHYQPQACQILAKYPDAMQDKPEKLHSKCWSSLFNWEPRTGIRYHGRKLPPIPRLNWTFTNRLISAGLRTDVKTEDGKDLKELVEQSIPKNEVLRDEGRKVLEALDIVYTEPSVSEMLHATIGLDGIDDEDRENLGYSSVSEEIDDHMDDSEDNSEFDSDEYEHHNFFIGFMEGEEDDEDEPGDYSGPEWEDGETDVDDDYDDEHTPGMPFAFVPGLLL</sequence>
<dbReference type="Pfam" id="PF12937">
    <property type="entry name" value="F-box-like"/>
    <property type="match status" value="1"/>
</dbReference>
<dbReference type="SMART" id="SM00248">
    <property type="entry name" value="ANK"/>
    <property type="match status" value="11"/>
</dbReference>
<dbReference type="InterPro" id="IPR036770">
    <property type="entry name" value="Ankyrin_rpt-contain_sf"/>
</dbReference>
<feature type="region of interest" description="Disordered" evidence="4">
    <location>
        <begin position="898"/>
        <end position="947"/>
    </location>
</feature>
<organism evidence="6 7">
    <name type="scientific">Fusarium flagelliforme</name>
    <dbReference type="NCBI Taxonomy" id="2675880"/>
    <lineage>
        <taxon>Eukaryota</taxon>
        <taxon>Fungi</taxon>
        <taxon>Dikarya</taxon>
        <taxon>Ascomycota</taxon>
        <taxon>Pezizomycotina</taxon>
        <taxon>Sordariomycetes</taxon>
        <taxon>Hypocreomycetidae</taxon>
        <taxon>Hypocreales</taxon>
        <taxon>Nectriaceae</taxon>
        <taxon>Fusarium</taxon>
        <taxon>Fusarium incarnatum-equiseti species complex</taxon>
    </lineage>
</organism>
<dbReference type="Proteomes" id="UP000265631">
    <property type="component" value="Unassembled WGS sequence"/>
</dbReference>
<dbReference type="SUPFAM" id="SSF81383">
    <property type="entry name" value="F-box domain"/>
    <property type="match status" value="1"/>
</dbReference>
<feature type="domain" description="F-box" evidence="5">
    <location>
        <begin position="5"/>
        <end position="46"/>
    </location>
</feature>
<dbReference type="SUPFAM" id="SSF48403">
    <property type="entry name" value="Ankyrin repeat"/>
    <property type="match status" value="2"/>
</dbReference>
<dbReference type="CDD" id="cd09917">
    <property type="entry name" value="F-box_SF"/>
    <property type="match status" value="1"/>
</dbReference>
<dbReference type="PRINTS" id="PR01415">
    <property type="entry name" value="ANKYRIN"/>
</dbReference>
<evidence type="ECO:0000259" key="5">
    <source>
        <dbReference type="Pfam" id="PF12937"/>
    </source>
</evidence>
<dbReference type="PANTHER" id="PTHR24123:SF33">
    <property type="entry name" value="PROTEIN HOS4"/>
    <property type="match status" value="1"/>
</dbReference>
<dbReference type="PROSITE" id="PS50088">
    <property type="entry name" value="ANK_REPEAT"/>
    <property type="match status" value="4"/>
</dbReference>
<dbReference type="InterPro" id="IPR001810">
    <property type="entry name" value="F-box_dom"/>
</dbReference>
<dbReference type="Gene3D" id="1.20.1280.50">
    <property type="match status" value="1"/>
</dbReference>
<dbReference type="Gene3D" id="1.25.40.20">
    <property type="entry name" value="Ankyrin repeat-containing domain"/>
    <property type="match status" value="4"/>
</dbReference>
<keyword evidence="7" id="KW-1185">Reference proteome</keyword>
<protein>
    <recommendedName>
        <fullName evidence="5">F-box domain-containing protein</fullName>
    </recommendedName>
</protein>
<dbReference type="InterPro" id="IPR036047">
    <property type="entry name" value="F-box-like_dom_sf"/>
</dbReference>
<evidence type="ECO:0000256" key="3">
    <source>
        <dbReference type="PROSITE-ProRule" id="PRU00023"/>
    </source>
</evidence>
<feature type="repeat" description="ANK" evidence="3">
    <location>
        <begin position="209"/>
        <end position="241"/>
    </location>
</feature>
<evidence type="ECO:0000313" key="7">
    <source>
        <dbReference type="Proteomes" id="UP000265631"/>
    </source>
</evidence>
<feature type="repeat" description="ANK" evidence="3">
    <location>
        <begin position="427"/>
        <end position="459"/>
    </location>
</feature>
<proteinExistence type="predicted"/>
<dbReference type="PANTHER" id="PTHR24123">
    <property type="entry name" value="ANKYRIN REPEAT-CONTAINING"/>
    <property type="match status" value="1"/>
</dbReference>
<dbReference type="EMBL" id="PXXK01000175">
    <property type="protein sequence ID" value="RFN49514.1"/>
    <property type="molecule type" value="Genomic_DNA"/>
</dbReference>
<feature type="compositionally biased region" description="Acidic residues" evidence="4">
    <location>
        <begin position="901"/>
        <end position="931"/>
    </location>
</feature>
<feature type="repeat" description="ANK" evidence="3">
    <location>
        <begin position="150"/>
        <end position="178"/>
    </location>
</feature>
<dbReference type="InterPro" id="IPR051165">
    <property type="entry name" value="Multifunctional_ANK_Repeat"/>
</dbReference>
<comment type="caution">
    <text evidence="6">The sequence shown here is derived from an EMBL/GenBank/DDBJ whole genome shotgun (WGS) entry which is preliminary data.</text>
</comment>